<dbReference type="Proteomes" id="UP001597301">
    <property type="component" value="Unassembled WGS sequence"/>
</dbReference>
<evidence type="ECO:0000313" key="3">
    <source>
        <dbReference type="Proteomes" id="UP001597301"/>
    </source>
</evidence>
<dbReference type="InterPro" id="IPR018540">
    <property type="entry name" value="Spo0E-like"/>
</dbReference>
<keyword evidence="1" id="KW-0175">Coiled coil</keyword>
<evidence type="ECO:0000256" key="1">
    <source>
        <dbReference type="SAM" id="Coils"/>
    </source>
</evidence>
<dbReference type="Gene3D" id="4.10.280.10">
    <property type="entry name" value="Helix-loop-helix DNA-binding domain"/>
    <property type="match status" value="1"/>
</dbReference>
<feature type="coiled-coil region" evidence="1">
    <location>
        <begin position="26"/>
        <end position="53"/>
    </location>
</feature>
<protein>
    <submittedName>
        <fullName evidence="2">Spo0E family sporulation regulatory protein-aspartic acid phosphatase</fullName>
    </submittedName>
</protein>
<gene>
    <name evidence="2" type="ORF">ACFSCZ_19505</name>
</gene>
<reference evidence="3" key="1">
    <citation type="journal article" date="2019" name="Int. J. Syst. Evol. Microbiol.">
        <title>The Global Catalogue of Microorganisms (GCM) 10K type strain sequencing project: providing services to taxonomists for standard genome sequencing and annotation.</title>
        <authorList>
            <consortium name="The Broad Institute Genomics Platform"/>
            <consortium name="The Broad Institute Genome Sequencing Center for Infectious Disease"/>
            <person name="Wu L."/>
            <person name="Ma J."/>
        </authorList>
    </citation>
    <scope>NUCLEOTIDE SEQUENCE [LARGE SCALE GENOMIC DNA]</scope>
    <source>
        <strain evidence="3">CGMCC 1.12295</strain>
    </source>
</reference>
<dbReference type="EMBL" id="JBHUEO010000121">
    <property type="protein sequence ID" value="MFD1708854.1"/>
    <property type="molecule type" value="Genomic_DNA"/>
</dbReference>
<proteinExistence type="predicted"/>
<dbReference type="SUPFAM" id="SSF140500">
    <property type="entry name" value="BAS1536-like"/>
    <property type="match status" value="1"/>
</dbReference>
<name>A0ABW4KL35_9BACI</name>
<dbReference type="RefSeq" id="WP_380776690.1">
    <property type="nucleotide sequence ID" value="NZ_JBHUEO010000121.1"/>
</dbReference>
<evidence type="ECO:0000313" key="2">
    <source>
        <dbReference type="EMBL" id="MFD1708854.1"/>
    </source>
</evidence>
<comment type="caution">
    <text evidence="2">The sequence shown here is derived from an EMBL/GenBank/DDBJ whole genome shotgun (WGS) entry which is preliminary data.</text>
</comment>
<accession>A0ABW4KL35</accession>
<dbReference type="Pfam" id="PF09388">
    <property type="entry name" value="SpoOE-like"/>
    <property type="match status" value="1"/>
</dbReference>
<keyword evidence="3" id="KW-1185">Reference proteome</keyword>
<sequence length="54" mass="6383">MTSEQEKLLAQIEKQRKEMVELGLARSFADERVVKLSDQLDQLLNQYQFIDNKN</sequence>
<dbReference type="InterPro" id="IPR037208">
    <property type="entry name" value="Spo0E-like_sf"/>
</dbReference>
<organism evidence="2 3">
    <name type="scientific">Siminovitchia sediminis</name>
    <dbReference type="NCBI Taxonomy" id="1274353"/>
    <lineage>
        <taxon>Bacteria</taxon>
        <taxon>Bacillati</taxon>
        <taxon>Bacillota</taxon>
        <taxon>Bacilli</taxon>
        <taxon>Bacillales</taxon>
        <taxon>Bacillaceae</taxon>
        <taxon>Siminovitchia</taxon>
    </lineage>
</organism>
<dbReference type="InterPro" id="IPR036638">
    <property type="entry name" value="HLH_DNA-bd_sf"/>
</dbReference>